<feature type="region of interest" description="Disordered" evidence="7">
    <location>
        <begin position="1"/>
        <end position="55"/>
    </location>
</feature>
<feature type="compositionally biased region" description="Polar residues" evidence="7">
    <location>
        <begin position="1054"/>
        <end position="1068"/>
    </location>
</feature>
<feature type="compositionally biased region" description="Basic and acidic residues" evidence="7">
    <location>
        <begin position="915"/>
        <end position="925"/>
    </location>
</feature>
<feature type="compositionally biased region" description="Acidic residues" evidence="7">
    <location>
        <begin position="461"/>
        <end position="470"/>
    </location>
</feature>
<feature type="compositionally biased region" description="Basic and acidic residues" evidence="7">
    <location>
        <begin position="1406"/>
        <end position="1421"/>
    </location>
</feature>
<evidence type="ECO:0000259" key="8">
    <source>
        <dbReference type="PROSITE" id="PS50011"/>
    </source>
</evidence>
<feature type="compositionally biased region" description="Polar residues" evidence="7">
    <location>
        <begin position="884"/>
        <end position="894"/>
    </location>
</feature>
<dbReference type="PROSITE" id="PS50011">
    <property type="entry name" value="PROTEIN_KINASE_DOM"/>
    <property type="match status" value="1"/>
</dbReference>
<evidence type="ECO:0000256" key="2">
    <source>
        <dbReference type="ARBA" id="ARBA00022679"/>
    </source>
</evidence>
<dbReference type="PANTHER" id="PTHR43895:SF152">
    <property type="entry name" value="SERINE_THREONINE-PROTEIN KINASE TOS3"/>
    <property type="match status" value="1"/>
</dbReference>
<feature type="compositionally biased region" description="Low complexity" evidence="7">
    <location>
        <begin position="1262"/>
        <end position="1285"/>
    </location>
</feature>
<dbReference type="InterPro" id="IPR017441">
    <property type="entry name" value="Protein_kinase_ATP_BS"/>
</dbReference>
<feature type="compositionally biased region" description="Low complexity" evidence="7">
    <location>
        <begin position="1104"/>
        <end position="1118"/>
    </location>
</feature>
<feature type="compositionally biased region" description="Polar residues" evidence="7">
    <location>
        <begin position="965"/>
        <end position="975"/>
    </location>
</feature>
<dbReference type="SUPFAM" id="SSF56112">
    <property type="entry name" value="Protein kinase-like (PK-like)"/>
    <property type="match status" value="1"/>
</dbReference>
<keyword evidence="4" id="KW-0418">Kinase</keyword>
<dbReference type="EMBL" id="JAXOVC010000010">
    <property type="protein sequence ID" value="KAK4496554.1"/>
    <property type="molecule type" value="Genomic_DNA"/>
</dbReference>
<feature type="compositionally biased region" description="Basic and acidic residues" evidence="7">
    <location>
        <begin position="1175"/>
        <end position="1198"/>
    </location>
</feature>
<gene>
    <name evidence="9" type="ORF">PRZ48_012534</name>
</gene>
<feature type="compositionally biased region" description="Basic and acidic residues" evidence="7">
    <location>
        <begin position="950"/>
        <end position="963"/>
    </location>
</feature>
<feature type="region of interest" description="Disordered" evidence="7">
    <location>
        <begin position="1008"/>
        <end position="1077"/>
    </location>
</feature>
<feature type="region of interest" description="Disordered" evidence="7">
    <location>
        <begin position="878"/>
        <end position="987"/>
    </location>
</feature>
<feature type="compositionally biased region" description="Low complexity" evidence="7">
    <location>
        <begin position="900"/>
        <end position="914"/>
    </location>
</feature>
<feature type="compositionally biased region" description="Basic and acidic residues" evidence="7">
    <location>
        <begin position="1289"/>
        <end position="1308"/>
    </location>
</feature>
<evidence type="ECO:0000256" key="4">
    <source>
        <dbReference type="ARBA" id="ARBA00022777"/>
    </source>
</evidence>
<evidence type="ECO:0000313" key="10">
    <source>
        <dbReference type="Proteomes" id="UP001305779"/>
    </source>
</evidence>
<feature type="region of interest" description="Disordered" evidence="7">
    <location>
        <begin position="220"/>
        <end position="250"/>
    </location>
</feature>
<evidence type="ECO:0000256" key="1">
    <source>
        <dbReference type="ARBA" id="ARBA00022527"/>
    </source>
</evidence>
<dbReference type="PANTHER" id="PTHR43895">
    <property type="entry name" value="CALCIUM/CALMODULIN-DEPENDENT PROTEIN KINASE KINASE-RELATED"/>
    <property type="match status" value="1"/>
</dbReference>
<dbReference type="PROSITE" id="PS00107">
    <property type="entry name" value="PROTEIN_KINASE_ATP"/>
    <property type="match status" value="1"/>
</dbReference>
<feature type="compositionally biased region" description="Polar residues" evidence="7">
    <location>
        <begin position="80"/>
        <end position="90"/>
    </location>
</feature>
<feature type="region of interest" description="Disordered" evidence="7">
    <location>
        <begin position="68"/>
        <end position="173"/>
    </location>
</feature>
<evidence type="ECO:0000256" key="7">
    <source>
        <dbReference type="SAM" id="MobiDB-lite"/>
    </source>
</evidence>
<keyword evidence="5 6" id="KW-0067">ATP-binding</keyword>
<reference evidence="9 10" key="1">
    <citation type="journal article" date="2023" name="G3 (Bethesda)">
        <title>A chromosome-level genome assembly of Zasmidium syzygii isolated from banana leaves.</title>
        <authorList>
            <person name="van Westerhoven A.C."/>
            <person name="Mehrabi R."/>
            <person name="Talebi R."/>
            <person name="Steentjes M.B.F."/>
            <person name="Corcolon B."/>
            <person name="Chong P.A."/>
            <person name="Kema G.H.J."/>
            <person name="Seidl M.F."/>
        </authorList>
    </citation>
    <scope>NUCLEOTIDE SEQUENCE [LARGE SCALE GENOMIC DNA]</scope>
    <source>
        <strain evidence="9 10">P124</strain>
    </source>
</reference>
<feature type="compositionally biased region" description="Acidic residues" evidence="7">
    <location>
        <begin position="1336"/>
        <end position="1350"/>
    </location>
</feature>
<dbReference type="InterPro" id="IPR000719">
    <property type="entry name" value="Prot_kinase_dom"/>
</dbReference>
<evidence type="ECO:0000256" key="5">
    <source>
        <dbReference type="ARBA" id="ARBA00022840"/>
    </source>
</evidence>
<keyword evidence="10" id="KW-1185">Reference proteome</keyword>
<dbReference type="Proteomes" id="UP001305779">
    <property type="component" value="Unassembled WGS sequence"/>
</dbReference>
<name>A0ABR0E556_ZASCE</name>
<keyword evidence="3 6" id="KW-0547">Nucleotide-binding</keyword>
<proteinExistence type="predicted"/>
<feature type="compositionally biased region" description="Polar residues" evidence="7">
    <location>
        <begin position="499"/>
        <end position="508"/>
    </location>
</feature>
<dbReference type="SMART" id="SM00220">
    <property type="entry name" value="S_TKc"/>
    <property type="match status" value="1"/>
</dbReference>
<dbReference type="Gene3D" id="1.10.510.10">
    <property type="entry name" value="Transferase(Phosphotransferase) domain 1"/>
    <property type="match status" value="1"/>
</dbReference>
<keyword evidence="1" id="KW-0723">Serine/threonine-protein kinase</keyword>
<feature type="compositionally biased region" description="Low complexity" evidence="7">
    <location>
        <begin position="101"/>
        <end position="119"/>
    </location>
</feature>
<evidence type="ECO:0000256" key="3">
    <source>
        <dbReference type="ARBA" id="ARBA00022741"/>
    </source>
</evidence>
<organism evidence="9 10">
    <name type="scientific">Zasmidium cellare</name>
    <name type="common">Wine cellar mold</name>
    <name type="synonym">Racodium cellare</name>
    <dbReference type="NCBI Taxonomy" id="395010"/>
    <lineage>
        <taxon>Eukaryota</taxon>
        <taxon>Fungi</taxon>
        <taxon>Dikarya</taxon>
        <taxon>Ascomycota</taxon>
        <taxon>Pezizomycotina</taxon>
        <taxon>Dothideomycetes</taxon>
        <taxon>Dothideomycetidae</taxon>
        <taxon>Mycosphaerellales</taxon>
        <taxon>Mycosphaerellaceae</taxon>
        <taxon>Zasmidium</taxon>
    </lineage>
</organism>
<feature type="compositionally biased region" description="Basic and acidic residues" evidence="7">
    <location>
        <begin position="1220"/>
        <end position="1230"/>
    </location>
</feature>
<feature type="compositionally biased region" description="Polar residues" evidence="7">
    <location>
        <begin position="1235"/>
        <end position="1255"/>
    </location>
</feature>
<dbReference type="InterPro" id="IPR011009">
    <property type="entry name" value="Kinase-like_dom_sf"/>
</dbReference>
<keyword evidence="2" id="KW-0808">Transferase</keyword>
<dbReference type="Gene3D" id="3.30.200.20">
    <property type="entry name" value="Phosphorylase Kinase, domain 1"/>
    <property type="match status" value="1"/>
</dbReference>
<evidence type="ECO:0000313" key="9">
    <source>
        <dbReference type="EMBL" id="KAK4496554.1"/>
    </source>
</evidence>
<feature type="compositionally biased region" description="Basic and acidic residues" evidence="7">
    <location>
        <begin position="1"/>
        <end position="10"/>
    </location>
</feature>
<feature type="compositionally biased region" description="Polar residues" evidence="7">
    <location>
        <begin position="516"/>
        <end position="526"/>
    </location>
</feature>
<evidence type="ECO:0000256" key="6">
    <source>
        <dbReference type="PROSITE-ProRule" id="PRU10141"/>
    </source>
</evidence>
<protein>
    <recommendedName>
        <fullName evidence="8">Protein kinase domain-containing protein</fullName>
    </recommendedName>
</protein>
<feature type="region of interest" description="Disordered" evidence="7">
    <location>
        <begin position="461"/>
        <end position="547"/>
    </location>
</feature>
<feature type="compositionally biased region" description="Polar residues" evidence="7">
    <location>
        <begin position="1139"/>
        <end position="1148"/>
    </location>
</feature>
<accession>A0ABR0E556</accession>
<comment type="caution">
    <text evidence="9">The sequence shown here is derived from an EMBL/GenBank/DDBJ whole genome shotgun (WGS) entry which is preliminary data.</text>
</comment>
<feature type="domain" description="Protein kinase" evidence="8">
    <location>
        <begin position="289"/>
        <end position="826"/>
    </location>
</feature>
<feature type="region of interest" description="Disordered" evidence="7">
    <location>
        <begin position="1097"/>
        <end position="1421"/>
    </location>
</feature>
<sequence>MTDPSTRESSENETLAPREAADEGKETLSVGDGGEVDNTPKSEVPPALNVTTPSATEAIARQAQLLAGTGGGYFDPNPAGHSTNVPTQELQAKRSHSQLLSSSATNRSATPASTSTATAPGHIELPDPQASLAASRPPPHTTQSSLSIESATSTSTIRPESPHARPQRPTFPNQALSALHTQDHGRYYLPPSVRRGGTQPHQISTFASAIASLHSSGVRTATNSPAVTPGSGLFSPTGPPSAPAADATESTGTYASPFLHFTHTHVPKETHVADVDVDPVSGRKLINHYEVIDELGRGTHGKVKLGRDLESPSAQPSYVAIKIVERFSKRRKLGRLGTTEDKVKKEVAILKKARHPNVVALLEVIDDPSRKKVYIVLEWVERGEINWRVKGPKEIAMVEARRFEREKSGNHSERALAEDGAVLTEVQKRLQKQKRHQLKAYRQMKRGAQDAPEFWSVEMMGDNESEESEEDRLSRISSLTAHSDAGRLAVDTPGRRASRTPSPLQASTDPDAHYLSLTSEPETMSPTGDVDQLSARRPSSAFSMSGSMSGLEGTMYGPYDPSYSQTSRVASLNSLTSSRSSTEGLTRYATEVLETPLDSELEYVPVMTMEQIRVAFRDTLLGLQYLHYQGIVHRDIKPPNLLATIDNRVKISDFGVSYLGRPVREGEAGEDVSEAEAHDLDDEAKELAKTVGTPAFYAPELCITDPTDDPMPVTKAIDVWALGVTLFCMLFARTPFVDNEFVVMRQIADEEIYLPRRRLQPVDLKPKSRPNSHSRGFQPLQNGRRHELDLVYEEISDDLHDLMKRLLTKDPRKRITLEEVRHHPWVVEDLSNKVQWLEETDPSRQSEGKKIEVSKEELNTAVVPLNLVERMRSGMKKILDRTGITRTRGQSNAGNAKEGSPAGSANSSSSTISQDARRQSMRGDESIYNALHKSREGEHPLSKSLAATPENERHDQRYFDKMSKVNGSEETGNDLSRTPSRPSPPHRAMTIHSAAGSMRTVTQSDYRKALAESPPPSPGLPSTPMAIASPGGSHLSGIFGGPGRLIKGARERSVQSMGRNRAPSSSRGSVEESDHHAEASIAVSHTSAAGHVHAPETLDRFTPNSSAHNSPASSRPHSVVSDKAQQHHHLQPIDVGSISRKSSTSSLASIGRRMGESFRSSARSRSRRAPESSAEDWKRADEERVRKLVREGKDEQEKMSPQLFESPRAFDGGVCPTSPDDLRPKRDDSRVPSLAESSNPDTPSEGISPTNQTGQLPPAMVSSSSDLGSAVSMSISNPSIPSVISKASSVDHGDEFYKMNGQEKREPSSDETLNPSPRSKPIDERMDEGYSPDQELALDTDREEDFDSSSDSDGGLVMSRRKSAARGHGLVVGTETPKERRGTGLSTRSKKSSRSGSNNTMKKVKTRESGDERRSMEISEE</sequence>
<feature type="binding site" evidence="6">
    <location>
        <position position="322"/>
    </location>
    <ligand>
        <name>ATP</name>
        <dbReference type="ChEBI" id="CHEBI:30616"/>
    </ligand>
</feature>
<feature type="compositionally biased region" description="Low complexity" evidence="7">
    <location>
        <begin position="142"/>
        <end position="156"/>
    </location>
</feature>
<dbReference type="Pfam" id="PF00069">
    <property type="entry name" value="Pkinase"/>
    <property type="match status" value="2"/>
</dbReference>